<organism evidence="2">
    <name type="scientific">marine sediment metagenome</name>
    <dbReference type="NCBI Taxonomy" id="412755"/>
    <lineage>
        <taxon>unclassified sequences</taxon>
        <taxon>metagenomes</taxon>
        <taxon>ecological metagenomes</taxon>
    </lineage>
</organism>
<dbReference type="GO" id="GO:0004867">
    <property type="term" value="F:serine-type endopeptidase inhibitor activity"/>
    <property type="evidence" value="ECO:0007669"/>
    <property type="project" value="InterPro"/>
</dbReference>
<proteinExistence type="predicted"/>
<feature type="domain" description="Serpin" evidence="1">
    <location>
        <begin position="1"/>
        <end position="95"/>
    </location>
</feature>
<comment type="caution">
    <text evidence="2">The sequence shown here is derived from an EMBL/GenBank/DDBJ whole genome shotgun (WGS) entry which is preliminary data.</text>
</comment>
<dbReference type="AlphaFoldDB" id="X1EVG1"/>
<dbReference type="PANTHER" id="PTHR11461:SF211">
    <property type="entry name" value="GH10112P-RELATED"/>
    <property type="match status" value="1"/>
</dbReference>
<evidence type="ECO:0000259" key="1">
    <source>
        <dbReference type="Pfam" id="PF00079"/>
    </source>
</evidence>
<dbReference type="GO" id="GO:0005615">
    <property type="term" value="C:extracellular space"/>
    <property type="evidence" value="ECO:0007669"/>
    <property type="project" value="InterPro"/>
</dbReference>
<name>X1EVG1_9ZZZZ</name>
<dbReference type="EMBL" id="BARU01002114">
    <property type="protein sequence ID" value="GAH24300.1"/>
    <property type="molecule type" value="Genomic_DNA"/>
</dbReference>
<gene>
    <name evidence="2" type="ORF">S03H2_05146</name>
</gene>
<reference evidence="2" key="1">
    <citation type="journal article" date="2014" name="Front. Microbiol.">
        <title>High frequency of phylogenetically diverse reductive dehalogenase-homologous genes in deep subseafloor sedimentary metagenomes.</title>
        <authorList>
            <person name="Kawai M."/>
            <person name="Futagami T."/>
            <person name="Toyoda A."/>
            <person name="Takaki Y."/>
            <person name="Nishi S."/>
            <person name="Hori S."/>
            <person name="Arai W."/>
            <person name="Tsubouchi T."/>
            <person name="Morono Y."/>
            <person name="Uchiyama I."/>
            <person name="Ito T."/>
            <person name="Fujiyama A."/>
            <person name="Inagaki F."/>
            <person name="Takami H."/>
        </authorList>
    </citation>
    <scope>NUCLEOTIDE SEQUENCE</scope>
    <source>
        <strain evidence="2">Expedition CK06-06</strain>
    </source>
</reference>
<dbReference type="InterPro" id="IPR023796">
    <property type="entry name" value="Serpin_dom"/>
</dbReference>
<accession>X1EVG1</accession>
<evidence type="ECO:0000313" key="2">
    <source>
        <dbReference type="EMBL" id="GAH24300.1"/>
    </source>
</evidence>
<sequence>MMSQQENFGYYKGDNFSGVKLPYGQEKMAMYIILPDEGVNLDSVIESLDTDRWKDILESFSSKKVYISMPRYKMEYGIKLLNNVLINLGMGIAFDPL</sequence>
<dbReference type="Pfam" id="PF00079">
    <property type="entry name" value="Serpin"/>
    <property type="match status" value="1"/>
</dbReference>
<dbReference type="SUPFAM" id="SSF56574">
    <property type="entry name" value="Serpins"/>
    <property type="match status" value="1"/>
</dbReference>
<dbReference type="PANTHER" id="PTHR11461">
    <property type="entry name" value="SERINE PROTEASE INHIBITOR, SERPIN"/>
    <property type="match status" value="1"/>
</dbReference>
<dbReference type="Gene3D" id="2.30.39.10">
    <property type="entry name" value="Alpha-1-antitrypsin, domain 1"/>
    <property type="match status" value="1"/>
</dbReference>
<dbReference type="InterPro" id="IPR000215">
    <property type="entry name" value="Serpin_fam"/>
</dbReference>
<dbReference type="InterPro" id="IPR042185">
    <property type="entry name" value="Serpin_sf_2"/>
</dbReference>
<protein>
    <recommendedName>
        <fullName evidence="1">Serpin domain-containing protein</fullName>
    </recommendedName>
</protein>
<dbReference type="InterPro" id="IPR036186">
    <property type="entry name" value="Serpin_sf"/>
</dbReference>